<dbReference type="PROSITE" id="PS00383">
    <property type="entry name" value="TYR_PHOSPHATASE_1"/>
    <property type="match status" value="1"/>
</dbReference>
<dbReference type="RefSeq" id="XP_034013940.1">
    <property type="nucleotide sequence ID" value="XM_034153728.1"/>
</dbReference>
<sequence length="674" mass="75145">MSISPICASPQFQFPTEKTSFDYFTITPTNKYSTSNVTDATISEMVEDTAPAPLSQPAVEFSRERPSGSPHLKKQITLPSISVYSELRLHSVPSTNFRQQISGLGSKVVFVDTIGNDYDQSTILDVRPFTEYVTRRVKGAINLCLPSTLLKRPNFTFQRCINSLPTNERNRFDSWLTEKANCGEPYAIYVYDASPTSSTIFHICQKMVSSPLLTDKCQVKVFGISSLPNLELIESGDVDNSPAEVPDQLHLPPLKIEETGPQTLPQFKPSMTPTLSNFALPKLPPASFKIRHNEELLTSRGPTHTSLTLEKNTANLFKLTRLPGNINTLPQWLQLPASNADALSKDFNKLEKGEQKRLIMALSLNPDANSQLSPLVDEVPPQISSGFEFGHKNRYKDIFLYEHSRVKLGTSNCDADYINASYINPFKDLGKYTQPCNDFNKQLSYIATQGPLCQTMGDFWKLVLIKQSPIVISLTDEVENGVLKCSPFWKTGVYYSNDDVINVKLVESYSMSSSLEIRSFSVSMKTSNGNVVTQAVLQLHVLSWPDMGTVLCPDELLSVVKLKNDVLSRLNLDGVEYPSVIHCSAGCGRTGTLCTIDTVISILQHNHSSDLPQDPILSIVDNLRQQRISMVQNLRQYYLVYDTVLDYLANPTLGDGLVDLSVIKNFIKGRQDNL</sequence>
<dbReference type="SUPFAM" id="SSF52821">
    <property type="entry name" value="Rhodanese/Cell cycle control phosphatase"/>
    <property type="match status" value="1"/>
</dbReference>
<dbReference type="InterPro" id="IPR029021">
    <property type="entry name" value="Prot-tyrosine_phosphatase-like"/>
</dbReference>
<dbReference type="Proteomes" id="UP000449547">
    <property type="component" value="Unassembled WGS sequence"/>
</dbReference>
<evidence type="ECO:0000259" key="4">
    <source>
        <dbReference type="PROSITE" id="PS50056"/>
    </source>
</evidence>
<dbReference type="VEuPathDB" id="FungiDB:DIURU_001209"/>
<dbReference type="AlphaFoldDB" id="A0A642UVD3"/>
<dbReference type="Gene3D" id="3.90.190.10">
    <property type="entry name" value="Protein tyrosine phosphatase superfamily"/>
    <property type="match status" value="1"/>
</dbReference>
<name>A0A642UVD3_DIURU</name>
<feature type="domain" description="Tyrosine-protein phosphatase" evidence="3">
    <location>
        <begin position="392"/>
        <end position="647"/>
    </location>
</feature>
<dbReference type="EMBL" id="SWFT01000038">
    <property type="protein sequence ID" value="KAA8906027.1"/>
    <property type="molecule type" value="Genomic_DNA"/>
</dbReference>
<dbReference type="InterPro" id="IPR000387">
    <property type="entry name" value="Tyr_Pase_dom"/>
</dbReference>
<evidence type="ECO:0000259" key="5">
    <source>
        <dbReference type="PROSITE" id="PS50206"/>
    </source>
</evidence>
<dbReference type="EC" id="3.1.3.48" evidence="2"/>
<organism evidence="6 7">
    <name type="scientific">Diutina rugosa</name>
    <name type="common">Yeast</name>
    <name type="synonym">Candida rugosa</name>
    <dbReference type="NCBI Taxonomy" id="5481"/>
    <lineage>
        <taxon>Eukaryota</taxon>
        <taxon>Fungi</taxon>
        <taxon>Dikarya</taxon>
        <taxon>Ascomycota</taxon>
        <taxon>Saccharomycotina</taxon>
        <taxon>Pichiomycetes</taxon>
        <taxon>Debaryomycetaceae</taxon>
        <taxon>Diutina</taxon>
    </lineage>
</organism>
<gene>
    <name evidence="6" type="ORF">DIURU_001209</name>
</gene>
<evidence type="ECO:0000256" key="1">
    <source>
        <dbReference type="ARBA" id="ARBA00009649"/>
    </source>
</evidence>
<accession>A0A642UVD3</accession>
<feature type="domain" description="Rhodanese" evidence="5">
    <location>
        <begin position="117"/>
        <end position="189"/>
    </location>
</feature>
<dbReference type="PANTHER" id="PTHR19134:SF561">
    <property type="entry name" value="PROTEIN TYROSINE PHOSPHATASE 36E, ISOFORM A"/>
    <property type="match status" value="1"/>
</dbReference>
<dbReference type="PROSITE" id="PS50056">
    <property type="entry name" value="TYR_PHOSPHATASE_2"/>
    <property type="match status" value="1"/>
</dbReference>
<feature type="domain" description="Tyrosine specific protein phosphatases" evidence="4">
    <location>
        <begin position="554"/>
        <end position="638"/>
    </location>
</feature>
<dbReference type="PROSITE" id="PS50055">
    <property type="entry name" value="TYR_PHOSPHATASE_PTP"/>
    <property type="match status" value="1"/>
</dbReference>
<dbReference type="InterPro" id="IPR003595">
    <property type="entry name" value="Tyr_Pase_cat"/>
</dbReference>
<dbReference type="PROSITE" id="PS50206">
    <property type="entry name" value="RHODANESE_3"/>
    <property type="match status" value="1"/>
</dbReference>
<comment type="caution">
    <text evidence="6">The sequence shown here is derived from an EMBL/GenBank/DDBJ whole genome shotgun (WGS) entry which is preliminary data.</text>
</comment>
<keyword evidence="7" id="KW-1185">Reference proteome</keyword>
<dbReference type="Pfam" id="PF00102">
    <property type="entry name" value="Y_phosphatase"/>
    <property type="match status" value="1"/>
</dbReference>
<evidence type="ECO:0000313" key="6">
    <source>
        <dbReference type="EMBL" id="KAA8906027.1"/>
    </source>
</evidence>
<dbReference type="InterPro" id="IPR050348">
    <property type="entry name" value="Protein-Tyr_Phosphatase"/>
</dbReference>
<dbReference type="PRINTS" id="PR00700">
    <property type="entry name" value="PRTYPHPHTASE"/>
</dbReference>
<evidence type="ECO:0000259" key="3">
    <source>
        <dbReference type="PROSITE" id="PS50055"/>
    </source>
</evidence>
<dbReference type="OrthoDB" id="6058203at2759"/>
<dbReference type="SMART" id="SM00404">
    <property type="entry name" value="PTPc_motif"/>
    <property type="match status" value="1"/>
</dbReference>
<proteinExistence type="inferred from homology"/>
<dbReference type="InterPro" id="IPR016130">
    <property type="entry name" value="Tyr_Pase_AS"/>
</dbReference>
<dbReference type="InterPro" id="IPR001763">
    <property type="entry name" value="Rhodanese-like_dom"/>
</dbReference>
<dbReference type="Gene3D" id="3.40.250.10">
    <property type="entry name" value="Rhodanese-like domain"/>
    <property type="match status" value="1"/>
</dbReference>
<comment type="similarity">
    <text evidence="1">Belongs to the protein-tyrosine phosphatase family. Non-receptor class subfamily.</text>
</comment>
<dbReference type="InterPro" id="IPR036873">
    <property type="entry name" value="Rhodanese-like_dom_sf"/>
</dbReference>
<reference evidence="6 7" key="1">
    <citation type="submission" date="2019-07" db="EMBL/GenBank/DDBJ databases">
        <title>Genome assembly of two rare yeast pathogens: Diutina rugosa and Trichomonascus ciferrii.</title>
        <authorList>
            <person name="Mixao V."/>
            <person name="Saus E."/>
            <person name="Hansen A."/>
            <person name="Lass-Flor C."/>
            <person name="Gabaldon T."/>
        </authorList>
    </citation>
    <scope>NUCLEOTIDE SEQUENCE [LARGE SCALE GENOMIC DNA]</scope>
    <source>
        <strain evidence="6 7">CBS 613</strain>
    </source>
</reference>
<dbReference type="InterPro" id="IPR000242">
    <property type="entry name" value="PTP_cat"/>
</dbReference>
<dbReference type="CDD" id="cd18533">
    <property type="entry name" value="PTP_fungal"/>
    <property type="match status" value="1"/>
</dbReference>
<dbReference type="SMART" id="SM00194">
    <property type="entry name" value="PTPc"/>
    <property type="match status" value="1"/>
</dbReference>
<dbReference type="GeneID" id="54779862"/>
<evidence type="ECO:0000313" key="7">
    <source>
        <dbReference type="Proteomes" id="UP000449547"/>
    </source>
</evidence>
<dbReference type="GO" id="GO:0004725">
    <property type="term" value="F:protein tyrosine phosphatase activity"/>
    <property type="evidence" value="ECO:0007669"/>
    <property type="project" value="UniProtKB-EC"/>
</dbReference>
<dbReference type="SUPFAM" id="SSF52799">
    <property type="entry name" value="(Phosphotyrosine protein) phosphatases II"/>
    <property type="match status" value="1"/>
</dbReference>
<evidence type="ECO:0000256" key="2">
    <source>
        <dbReference type="ARBA" id="ARBA00013064"/>
    </source>
</evidence>
<dbReference type="PANTHER" id="PTHR19134">
    <property type="entry name" value="RECEPTOR-TYPE TYROSINE-PROTEIN PHOSPHATASE"/>
    <property type="match status" value="1"/>
</dbReference>
<protein>
    <recommendedName>
        <fullName evidence="2">protein-tyrosine-phosphatase</fullName>
        <ecNumber evidence="2">3.1.3.48</ecNumber>
    </recommendedName>
</protein>